<dbReference type="EMBL" id="CP009530">
    <property type="protein sequence ID" value="AKB57804.1"/>
    <property type="molecule type" value="Genomic_DNA"/>
</dbReference>
<dbReference type="KEGG" id="mbar:MSBR2_1288"/>
<sequence length="276" mass="31779">MPLRDMYNREPGSLKFMGNWLVKNRDIHLMFTNIKLEKKLIFCLLFFLLVTTARATEYTVSPFPSDQSGASINGEKVVELEVTEIPYWQFLLWLAAMQILSIIDVILYFTKLIFVILGFRVADHPITIGTLKRKHIYAFIKACPGTCISEIASDMSLSRGNLRYHLNILKAENLIESRSDCGKIRYFQNNSTYGEEEKLVISVLQNEMTRKILYNILKEECNTNGDLARTTGISKGAITWYMKQLNESGLVKEDRIGKSTIYSINPVYRDEIEKHI</sequence>
<evidence type="ECO:0000313" key="3">
    <source>
        <dbReference type="EMBL" id="AKB57804.1"/>
    </source>
</evidence>
<dbReference type="Gene3D" id="1.10.10.10">
    <property type="entry name" value="Winged helix-like DNA-binding domain superfamily/Winged helix DNA-binding domain"/>
    <property type="match status" value="2"/>
</dbReference>
<protein>
    <recommendedName>
        <fullName evidence="2">HTH arsR-type domain-containing protein</fullName>
    </recommendedName>
</protein>
<evidence type="ECO:0000259" key="2">
    <source>
        <dbReference type="PROSITE" id="PS50987"/>
    </source>
</evidence>
<keyword evidence="1" id="KW-0812">Transmembrane</keyword>
<accession>A0A0E3R308</accession>
<dbReference type="AlphaFoldDB" id="A0A0E3R308"/>
<evidence type="ECO:0000256" key="1">
    <source>
        <dbReference type="SAM" id="Phobius"/>
    </source>
</evidence>
<reference evidence="3 4" key="1">
    <citation type="submission" date="2014-07" db="EMBL/GenBank/DDBJ databases">
        <title>Methanogenic archaea and the global carbon cycle.</title>
        <authorList>
            <person name="Henriksen J.R."/>
            <person name="Luke J."/>
            <person name="Reinhart S."/>
            <person name="Benedict M.N."/>
            <person name="Youngblut N.D."/>
            <person name="Metcalf M.E."/>
            <person name="Whitaker R.J."/>
            <person name="Metcalf W.W."/>
        </authorList>
    </citation>
    <scope>NUCLEOTIDE SEQUENCE [LARGE SCALE GENOMIC DNA]</scope>
    <source>
        <strain evidence="3 4">227</strain>
    </source>
</reference>
<dbReference type="PANTHER" id="PTHR36216">
    <property type="entry name" value="TRANSCRIPTIONAL REGULATOR, TRMB"/>
    <property type="match status" value="1"/>
</dbReference>
<dbReference type="SUPFAM" id="SSF46785">
    <property type="entry name" value="Winged helix' DNA-binding domain"/>
    <property type="match status" value="2"/>
</dbReference>
<evidence type="ECO:0000313" key="4">
    <source>
        <dbReference type="Proteomes" id="UP000033079"/>
    </source>
</evidence>
<dbReference type="PATRIC" id="fig|1434106.5.peg.1656"/>
<feature type="transmembrane region" description="Helical" evidence="1">
    <location>
        <begin position="90"/>
        <end position="110"/>
    </location>
</feature>
<organism evidence="3 4">
    <name type="scientific">Methanosarcina barkeri 227</name>
    <dbReference type="NCBI Taxonomy" id="1434106"/>
    <lineage>
        <taxon>Archaea</taxon>
        <taxon>Methanobacteriati</taxon>
        <taxon>Methanobacteriota</taxon>
        <taxon>Stenosarchaea group</taxon>
        <taxon>Methanomicrobia</taxon>
        <taxon>Methanosarcinales</taxon>
        <taxon>Methanosarcinaceae</taxon>
        <taxon>Methanosarcina</taxon>
    </lineage>
</organism>
<dbReference type="SMART" id="SM00418">
    <property type="entry name" value="HTH_ARSR"/>
    <property type="match status" value="1"/>
</dbReference>
<gene>
    <name evidence="3" type="ORF">MSBR2_1288</name>
</gene>
<dbReference type="GO" id="GO:0003700">
    <property type="term" value="F:DNA-binding transcription factor activity"/>
    <property type="evidence" value="ECO:0007669"/>
    <property type="project" value="InterPro"/>
</dbReference>
<dbReference type="HOGENOM" id="CLU_084118_2_0_2"/>
<dbReference type="PROSITE" id="PS50987">
    <property type="entry name" value="HTH_ARSR_2"/>
    <property type="match status" value="1"/>
</dbReference>
<dbReference type="InterPro" id="IPR036388">
    <property type="entry name" value="WH-like_DNA-bd_sf"/>
</dbReference>
<proteinExistence type="predicted"/>
<dbReference type="PANTHER" id="PTHR36216:SF1">
    <property type="entry name" value="HTH ARSR-TYPE DOMAIN-CONTAINING PROTEIN"/>
    <property type="match status" value="1"/>
</dbReference>
<name>A0A0E3R308_METBA</name>
<keyword evidence="1" id="KW-0472">Membrane</keyword>
<dbReference type="Pfam" id="PF13412">
    <property type="entry name" value="HTH_24"/>
    <property type="match status" value="1"/>
</dbReference>
<dbReference type="InterPro" id="IPR056504">
    <property type="entry name" value="HTH_HVO_0163_N"/>
</dbReference>
<dbReference type="Proteomes" id="UP000033079">
    <property type="component" value="Chromosome"/>
</dbReference>
<feature type="domain" description="HTH arsR-type" evidence="2">
    <location>
        <begin position="189"/>
        <end position="276"/>
    </location>
</feature>
<dbReference type="InterPro" id="IPR001845">
    <property type="entry name" value="HTH_ArsR_DNA-bd_dom"/>
</dbReference>
<dbReference type="Pfam" id="PF24266">
    <property type="entry name" value="HTH_HVO_0163_N"/>
    <property type="match status" value="1"/>
</dbReference>
<dbReference type="InterPro" id="IPR036390">
    <property type="entry name" value="WH_DNA-bd_sf"/>
</dbReference>
<dbReference type="InterPro" id="IPR011991">
    <property type="entry name" value="ArsR-like_HTH"/>
</dbReference>
<dbReference type="CDD" id="cd00090">
    <property type="entry name" value="HTH_ARSR"/>
    <property type="match status" value="2"/>
</dbReference>
<keyword evidence="1" id="KW-1133">Transmembrane helix</keyword>